<feature type="region of interest" description="Disordered" evidence="1">
    <location>
        <begin position="44"/>
        <end position="117"/>
    </location>
</feature>
<evidence type="ECO:0000313" key="2">
    <source>
        <dbReference type="EMBL" id="MXV52763.1"/>
    </source>
</evidence>
<protein>
    <submittedName>
        <fullName evidence="2">Uncharacterized protein</fullName>
    </submittedName>
</protein>
<dbReference type="AlphaFoldDB" id="A0A7K1YDT1"/>
<name>A0A7K1YDT1_9SPHI</name>
<dbReference type="RefSeq" id="WP_160845943.1">
    <property type="nucleotide sequence ID" value="NZ_WVHT01000010.1"/>
</dbReference>
<keyword evidence="3" id="KW-1185">Reference proteome</keyword>
<gene>
    <name evidence="2" type="ORF">GS399_17455</name>
</gene>
<evidence type="ECO:0000256" key="1">
    <source>
        <dbReference type="SAM" id="MobiDB-lite"/>
    </source>
</evidence>
<proteinExistence type="predicted"/>
<dbReference type="EMBL" id="WVHT01000010">
    <property type="protein sequence ID" value="MXV52763.1"/>
    <property type="molecule type" value="Genomic_DNA"/>
</dbReference>
<evidence type="ECO:0000313" key="3">
    <source>
        <dbReference type="Proteomes" id="UP000466586"/>
    </source>
</evidence>
<sequence>MRQSYYFFSDRWSGKRIFYFNDEALQQFIGSKHFPPQQVCKRKTMINNQSDKPEKFEPKDSGEKKIKHPQDDNEAVVKPDDKTYDQDNANFGNVAKRHETEEQPVKPGDQNSKPKDV</sequence>
<comment type="caution">
    <text evidence="2">The sequence shown here is derived from an EMBL/GenBank/DDBJ whole genome shotgun (WGS) entry which is preliminary data.</text>
</comment>
<dbReference type="Proteomes" id="UP000466586">
    <property type="component" value="Unassembled WGS sequence"/>
</dbReference>
<feature type="compositionally biased region" description="Basic and acidic residues" evidence="1">
    <location>
        <begin position="51"/>
        <end position="85"/>
    </location>
</feature>
<reference evidence="2 3" key="1">
    <citation type="submission" date="2019-11" db="EMBL/GenBank/DDBJ databases">
        <title>Pedobacter sp. HMF7647 Genome sequencing and assembly.</title>
        <authorList>
            <person name="Kang H."/>
            <person name="Kim H."/>
            <person name="Joh K."/>
        </authorList>
    </citation>
    <scope>NUCLEOTIDE SEQUENCE [LARGE SCALE GENOMIC DNA]</scope>
    <source>
        <strain evidence="2 3">HMF7647</strain>
    </source>
</reference>
<organism evidence="2 3">
    <name type="scientific">Hufsiella arboris</name>
    <dbReference type="NCBI Taxonomy" id="2695275"/>
    <lineage>
        <taxon>Bacteria</taxon>
        <taxon>Pseudomonadati</taxon>
        <taxon>Bacteroidota</taxon>
        <taxon>Sphingobacteriia</taxon>
        <taxon>Sphingobacteriales</taxon>
        <taxon>Sphingobacteriaceae</taxon>
        <taxon>Hufsiella</taxon>
    </lineage>
</organism>
<accession>A0A7K1YDT1</accession>